<dbReference type="EnsemblMetazoa" id="G13739.2">
    <property type="protein sequence ID" value="G13739.2:cds"/>
    <property type="gene ID" value="G13739"/>
</dbReference>
<feature type="compositionally biased region" description="Polar residues" evidence="1">
    <location>
        <begin position="133"/>
        <end position="147"/>
    </location>
</feature>
<accession>A0A8W8IG41</accession>
<feature type="compositionally biased region" description="Basic residues" evidence="1">
    <location>
        <begin position="11"/>
        <end position="20"/>
    </location>
</feature>
<feature type="compositionally biased region" description="Polar residues" evidence="1">
    <location>
        <begin position="108"/>
        <end position="120"/>
    </location>
</feature>
<sequence>MKQKKLEVSCSRRRNLKQTRPRSQDSESEKDGPSEDNKSHAPSKTECIVVPAVTLDRDTREGKDPEITECDESETNGLEVIINGNTDPKDCEEIDSKICDSDLMIDNSVKNENGNINTEKLNSEENTKEAESGNISQTLEDFSTGSDFNDKTGETKENSENVRETDKDQNIDSDAIDKQKTDKDLKTEMKGTKTDLRTIEEENEGRTDAGSESSASRKSTKRDRNSQRRSTSAMSTPRHASGRHSFSCVEGRQSLLGGNRVPRRSQSALERPKSKSRASLGDPFRFTKAELEWYLPRKSFFDCHDKALKEAGVESAETTNRKEQMKQRVAEKIKKEKDLRERRKELENPKPEETKTEATSTQEDSQSINADTRSEKDADTKSEIDNFETEDDVVIAKLEEAQTIMSKPSPSKKVSRHKKKTHDFDEDEVRVDYQPLLHYLKYVQEHPDEFHAHRKQSIQQDHVGSRASPWIVRLAEITERRNMTTAQCLVTKSVVLEAARDIRPRMTDPGQWTMSQKERALLGNLNPGKGNLFAAVKQDLPTHDSQNQDDGKSDFEKEKAKLEKWLKTVSTAGLIKAKELALRDLGEEDIYQSKWWSSLQTCSYLRQKGINST</sequence>
<feature type="compositionally biased region" description="Basic and acidic residues" evidence="1">
    <location>
        <begin position="319"/>
        <end position="356"/>
    </location>
</feature>
<dbReference type="OrthoDB" id="6090075at2759"/>
<dbReference type="AlphaFoldDB" id="A0A8W8IG41"/>
<evidence type="ECO:0000256" key="1">
    <source>
        <dbReference type="SAM" id="MobiDB-lite"/>
    </source>
</evidence>
<dbReference type="EnsemblMetazoa" id="G13739.4">
    <property type="protein sequence ID" value="G13739.4:cds"/>
    <property type="gene ID" value="G13739"/>
</dbReference>
<name>A0A8W8IG41_MAGGI</name>
<organism evidence="2 3">
    <name type="scientific">Magallana gigas</name>
    <name type="common">Pacific oyster</name>
    <name type="synonym">Crassostrea gigas</name>
    <dbReference type="NCBI Taxonomy" id="29159"/>
    <lineage>
        <taxon>Eukaryota</taxon>
        <taxon>Metazoa</taxon>
        <taxon>Spiralia</taxon>
        <taxon>Lophotrochozoa</taxon>
        <taxon>Mollusca</taxon>
        <taxon>Bivalvia</taxon>
        <taxon>Autobranchia</taxon>
        <taxon>Pteriomorphia</taxon>
        <taxon>Ostreida</taxon>
        <taxon>Ostreoidea</taxon>
        <taxon>Ostreidae</taxon>
        <taxon>Magallana</taxon>
    </lineage>
</organism>
<feature type="compositionally biased region" description="Basic and acidic residues" evidence="1">
    <location>
        <begin position="22"/>
        <end position="39"/>
    </location>
</feature>
<evidence type="ECO:0000313" key="2">
    <source>
        <dbReference type="EnsemblMetazoa" id="G13739.2:cds"/>
    </source>
</evidence>
<feature type="region of interest" description="Disordered" evidence="1">
    <location>
        <begin position="311"/>
        <end position="386"/>
    </location>
</feature>
<keyword evidence="3" id="KW-1185">Reference proteome</keyword>
<feature type="compositionally biased region" description="Basic and acidic residues" evidence="1">
    <location>
        <begin position="148"/>
        <end position="209"/>
    </location>
</feature>
<feature type="compositionally biased region" description="Basic and acidic residues" evidence="1">
    <location>
        <begin position="372"/>
        <end position="384"/>
    </location>
</feature>
<reference evidence="2" key="1">
    <citation type="submission" date="2022-08" db="UniProtKB">
        <authorList>
            <consortium name="EnsemblMetazoa"/>
        </authorList>
    </citation>
    <scope>IDENTIFICATION</scope>
    <source>
        <strain evidence="2">05x7-T-G4-1.051#20</strain>
    </source>
</reference>
<protein>
    <submittedName>
        <fullName evidence="2">Uncharacterized protein</fullName>
    </submittedName>
</protein>
<feature type="compositionally biased region" description="Polar residues" evidence="1">
    <location>
        <begin position="357"/>
        <end position="371"/>
    </location>
</feature>
<feature type="region of interest" description="Disordered" evidence="1">
    <location>
        <begin position="106"/>
        <end position="282"/>
    </location>
</feature>
<feature type="compositionally biased region" description="Basic and acidic residues" evidence="1">
    <location>
        <begin position="55"/>
        <end position="66"/>
    </location>
</feature>
<dbReference type="Proteomes" id="UP000005408">
    <property type="component" value="Unassembled WGS sequence"/>
</dbReference>
<dbReference type="OMA" id="IAMTERK"/>
<proteinExistence type="predicted"/>
<feature type="region of interest" description="Disordered" evidence="1">
    <location>
        <begin position="1"/>
        <end position="90"/>
    </location>
</feature>
<dbReference type="EnsemblMetazoa" id="G13739.3">
    <property type="protein sequence ID" value="G13739.3:cds"/>
    <property type="gene ID" value="G13739"/>
</dbReference>
<evidence type="ECO:0000313" key="3">
    <source>
        <dbReference type="Proteomes" id="UP000005408"/>
    </source>
</evidence>
<feature type="compositionally biased region" description="Basic and acidic residues" evidence="1">
    <location>
        <begin position="121"/>
        <end position="131"/>
    </location>
</feature>